<evidence type="ECO:0000313" key="1">
    <source>
        <dbReference type="EMBL" id="GAG11937.1"/>
    </source>
</evidence>
<proteinExistence type="predicted"/>
<organism evidence="1">
    <name type="scientific">marine sediment metagenome</name>
    <dbReference type="NCBI Taxonomy" id="412755"/>
    <lineage>
        <taxon>unclassified sequences</taxon>
        <taxon>metagenomes</taxon>
        <taxon>ecological metagenomes</taxon>
    </lineage>
</organism>
<gene>
    <name evidence="1" type="ORF">S01H1_37379</name>
</gene>
<protein>
    <recommendedName>
        <fullName evidence="2">Glycosyl transferase family 1 domain-containing protein</fullName>
    </recommendedName>
</protein>
<name>X0VL66_9ZZZZ</name>
<sequence length="240" mass="27926">DKNLNVMFHKLFKSPEEFLNKNIVILHHSTNEEEFIDTFYKDYKDNLKFKFTPVGYSDDDVYLAPQDNPMYDIMWVGGENDSNKKTGDKKNSRKEIIGKYFNNDSLNSSVIGGWSDETKKEFSDINFLGALGNHGTAYKFFNSSYSTFLCSSQLSERIGLLVTRMTMALRANSVCIANKGLYKLEEYINPKYIVENKEELAKAIEEIKSLSKHERQEVCQSQLKNFTRWKDIEWEAILKR</sequence>
<accession>X0VL66</accession>
<dbReference type="AlphaFoldDB" id="X0VL66"/>
<dbReference type="EMBL" id="BARS01023477">
    <property type="protein sequence ID" value="GAG11937.1"/>
    <property type="molecule type" value="Genomic_DNA"/>
</dbReference>
<comment type="caution">
    <text evidence="1">The sequence shown here is derived from an EMBL/GenBank/DDBJ whole genome shotgun (WGS) entry which is preliminary data.</text>
</comment>
<evidence type="ECO:0008006" key="2">
    <source>
        <dbReference type="Google" id="ProtNLM"/>
    </source>
</evidence>
<feature type="non-terminal residue" evidence="1">
    <location>
        <position position="1"/>
    </location>
</feature>
<reference evidence="1" key="1">
    <citation type="journal article" date="2014" name="Front. Microbiol.">
        <title>High frequency of phylogenetically diverse reductive dehalogenase-homologous genes in deep subseafloor sedimentary metagenomes.</title>
        <authorList>
            <person name="Kawai M."/>
            <person name="Futagami T."/>
            <person name="Toyoda A."/>
            <person name="Takaki Y."/>
            <person name="Nishi S."/>
            <person name="Hori S."/>
            <person name="Arai W."/>
            <person name="Tsubouchi T."/>
            <person name="Morono Y."/>
            <person name="Uchiyama I."/>
            <person name="Ito T."/>
            <person name="Fujiyama A."/>
            <person name="Inagaki F."/>
            <person name="Takami H."/>
        </authorList>
    </citation>
    <scope>NUCLEOTIDE SEQUENCE</scope>
    <source>
        <strain evidence="1">Expedition CK06-06</strain>
    </source>
</reference>